<dbReference type="EMBL" id="MU394282">
    <property type="protein sequence ID" value="KAI6092674.1"/>
    <property type="molecule type" value="Genomic_DNA"/>
</dbReference>
<keyword evidence="2" id="KW-1185">Reference proteome</keyword>
<evidence type="ECO:0000313" key="1">
    <source>
        <dbReference type="EMBL" id="KAI6092674.1"/>
    </source>
</evidence>
<gene>
    <name evidence="1" type="ORF">F4821DRAFT_222968</name>
</gene>
<reference evidence="1 2" key="1">
    <citation type="journal article" date="2022" name="New Phytol.">
        <title>Ecological generalism drives hyperdiversity of secondary metabolite gene clusters in xylarialean endophytes.</title>
        <authorList>
            <person name="Franco M.E.E."/>
            <person name="Wisecaver J.H."/>
            <person name="Arnold A.E."/>
            <person name="Ju Y.M."/>
            <person name="Slot J.C."/>
            <person name="Ahrendt S."/>
            <person name="Moore L.P."/>
            <person name="Eastman K.E."/>
            <person name="Scott K."/>
            <person name="Konkel Z."/>
            <person name="Mondo S.J."/>
            <person name="Kuo A."/>
            <person name="Hayes R.D."/>
            <person name="Haridas S."/>
            <person name="Andreopoulos B."/>
            <person name="Riley R."/>
            <person name="LaButti K."/>
            <person name="Pangilinan J."/>
            <person name="Lipzen A."/>
            <person name="Amirebrahimi M."/>
            <person name="Yan J."/>
            <person name="Adam C."/>
            <person name="Keymanesh K."/>
            <person name="Ng V."/>
            <person name="Louie K."/>
            <person name="Northen T."/>
            <person name="Drula E."/>
            <person name="Henrissat B."/>
            <person name="Hsieh H.M."/>
            <person name="Youens-Clark K."/>
            <person name="Lutzoni F."/>
            <person name="Miadlikowska J."/>
            <person name="Eastwood D.C."/>
            <person name="Hamelin R.C."/>
            <person name="Grigoriev I.V."/>
            <person name="U'Ren J.M."/>
        </authorList>
    </citation>
    <scope>NUCLEOTIDE SEQUENCE [LARGE SCALE GENOMIC DNA]</scope>
    <source>
        <strain evidence="1 2">ER1909</strain>
    </source>
</reference>
<evidence type="ECO:0000313" key="2">
    <source>
        <dbReference type="Proteomes" id="UP001497680"/>
    </source>
</evidence>
<accession>A0ACC0DIU5</accession>
<name>A0ACC0DIU5_9PEZI</name>
<organism evidence="1 2">
    <name type="scientific">Hypoxylon rubiginosum</name>
    <dbReference type="NCBI Taxonomy" id="110542"/>
    <lineage>
        <taxon>Eukaryota</taxon>
        <taxon>Fungi</taxon>
        <taxon>Dikarya</taxon>
        <taxon>Ascomycota</taxon>
        <taxon>Pezizomycotina</taxon>
        <taxon>Sordariomycetes</taxon>
        <taxon>Xylariomycetidae</taxon>
        <taxon>Xylariales</taxon>
        <taxon>Hypoxylaceae</taxon>
        <taxon>Hypoxylon</taxon>
    </lineage>
</organism>
<proteinExistence type="predicted"/>
<sequence>MPQINYFQATSNLTVTSYTEDSYENDAIYIMLDCYQTDPQPNFRWSVLATYRDQPKFTFVEPNRDGLWSISSFPRTKPGADWREGIGSDRHCYLFQVATGPTRNSIDVIIVAILERCENYHLDQTRSVFRLSGYTHRSMVLDALADTFRRVAGFNSMELECAVMYLAQQARLFDHARPTPQAPGMGFYRAWKVEVARNA</sequence>
<protein>
    <submittedName>
        <fullName evidence="1">Uncharacterized protein</fullName>
    </submittedName>
</protein>
<comment type="caution">
    <text evidence="1">The sequence shown here is derived from an EMBL/GenBank/DDBJ whole genome shotgun (WGS) entry which is preliminary data.</text>
</comment>
<dbReference type="Proteomes" id="UP001497680">
    <property type="component" value="Unassembled WGS sequence"/>
</dbReference>